<proteinExistence type="predicted"/>
<evidence type="ECO:0000313" key="2">
    <source>
        <dbReference type="Proteomes" id="UP001168821"/>
    </source>
</evidence>
<keyword evidence="2" id="KW-1185">Reference proteome</keyword>
<dbReference type="EMBL" id="JALNTZ010000001">
    <property type="protein sequence ID" value="KAJ3664625.1"/>
    <property type="molecule type" value="Genomic_DNA"/>
</dbReference>
<dbReference type="AlphaFoldDB" id="A0AA38MNC9"/>
<protein>
    <submittedName>
        <fullName evidence="1">Uncharacterized protein</fullName>
    </submittedName>
</protein>
<name>A0AA38MNC9_9CUCU</name>
<evidence type="ECO:0000313" key="1">
    <source>
        <dbReference type="EMBL" id="KAJ3664625.1"/>
    </source>
</evidence>
<organism evidence="1 2">
    <name type="scientific">Zophobas morio</name>
    <dbReference type="NCBI Taxonomy" id="2755281"/>
    <lineage>
        <taxon>Eukaryota</taxon>
        <taxon>Metazoa</taxon>
        <taxon>Ecdysozoa</taxon>
        <taxon>Arthropoda</taxon>
        <taxon>Hexapoda</taxon>
        <taxon>Insecta</taxon>
        <taxon>Pterygota</taxon>
        <taxon>Neoptera</taxon>
        <taxon>Endopterygota</taxon>
        <taxon>Coleoptera</taxon>
        <taxon>Polyphaga</taxon>
        <taxon>Cucujiformia</taxon>
        <taxon>Tenebrionidae</taxon>
        <taxon>Zophobas</taxon>
    </lineage>
</organism>
<sequence length="105" mass="11922">MNLFVFIHINNLPPPTPKRKTRPQFFAPSMLMRLFYAAQQQCSRYLILSLHTTIYTRTNLTQFIKKGGNKEVLAEPLTPADLEVCISSASDIAPQPQEQSIMKQG</sequence>
<gene>
    <name evidence="1" type="ORF">Zmor_000178</name>
</gene>
<dbReference type="Proteomes" id="UP001168821">
    <property type="component" value="Unassembled WGS sequence"/>
</dbReference>
<accession>A0AA38MNC9</accession>
<comment type="caution">
    <text evidence="1">The sequence shown here is derived from an EMBL/GenBank/DDBJ whole genome shotgun (WGS) entry which is preliminary data.</text>
</comment>
<reference evidence="1" key="1">
    <citation type="journal article" date="2023" name="G3 (Bethesda)">
        <title>Whole genome assemblies of Zophobas morio and Tenebrio molitor.</title>
        <authorList>
            <person name="Kaur S."/>
            <person name="Stinson S.A."/>
            <person name="diCenzo G.C."/>
        </authorList>
    </citation>
    <scope>NUCLEOTIDE SEQUENCE</scope>
    <source>
        <strain evidence="1">QUZm001</strain>
    </source>
</reference>